<feature type="compositionally biased region" description="Polar residues" evidence="1">
    <location>
        <begin position="140"/>
        <end position="164"/>
    </location>
</feature>
<dbReference type="GeneID" id="90644159"/>
<dbReference type="EMBL" id="CP134186">
    <property type="protein sequence ID" value="WPB00942.1"/>
    <property type="molecule type" value="Genomic_DNA"/>
</dbReference>
<feature type="compositionally biased region" description="Basic and acidic residues" evidence="1">
    <location>
        <begin position="60"/>
        <end position="80"/>
    </location>
</feature>
<proteinExistence type="predicted"/>
<name>A0ABZ0NMZ0_CERBT</name>
<gene>
    <name evidence="2" type="ORF">RHO25_005562</name>
</gene>
<accession>A0ABZ0NMZ0</accession>
<reference evidence="2 3" key="1">
    <citation type="submission" date="2023-09" db="EMBL/GenBank/DDBJ databases">
        <title>Complete-Gapless Cercospora beticola genome.</title>
        <authorList>
            <person name="Wyatt N.A."/>
            <person name="Spanner R.E."/>
            <person name="Bolton M.D."/>
        </authorList>
    </citation>
    <scope>NUCLEOTIDE SEQUENCE [LARGE SCALE GENOMIC DNA]</scope>
    <source>
        <strain evidence="2">Cb09-40</strain>
    </source>
</reference>
<feature type="region of interest" description="Disordered" evidence="1">
    <location>
        <begin position="60"/>
        <end position="106"/>
    </location>
</feature>
<evidence type="ECO:0000256" key="1">
    <source>
        <dbReference type="SAM" id="MobiDB-lite"/>
    </source>
</evidence>
<keyword evidence="3" id="KW-1185">Reference proteome</keyword>
<protein>
    <submittedName>
        <fullName evidence="2">Uncharacterized protein</fullName>
    </submittedName>
</protein>
<evidence type="ECO:0000313" key="2">
    <source>
        <dbReference type="EMBL" id="WPB00942.1"/>
    </source>
</evidence>
<evidence type="ECO:0000313" key="3">
    <source>
        <dbReference type="Proteomes" id="UP001302367"/>
    </source>
</evidence>
<organism evidence="2 3">
    <name type="scientific">Cercospora beticola</name>
    <name type="common">Sugarbeet leaf spot fungus</name>
    <dbReference type="NCBI Taxonomy" id="122368"/>
    <lineage>
        <taxon>Eukaryota</taxon>
        <taxon>Fungi</taxon>
        <taxon>Dikarya</taxon>
        <taxon>Ascomycota</taxon>
        <taxon>Pezizomycotina</taxon>
        <taxon>Dothideomycetes</taxon>
        <taxon>Dothideomycetidae</taxon>
        <taxon>Mycosphaerellales</taxon>
        <taxon>Mycosphaerellaceae</taxon>
        <taxon>Cercospora</taxon>
    </lineage>
</organism>
<sequence length="227" mass="25032">MAEVAVTPKRCLHYMGREKAPSIGITSLEGKALGSVWEGVYRTRSDTRIPVRQDTIRAGRKIHGDKAQDRNSTDREHRELMPNSSNPEQLTLRRPQKKDWFHTAHTNPPLLSDMRIIRYGKSSDSPRTLRASKIKLEVTTGQSASNKTTTPPRISFKTTQTTGDNKAASVPAATTQYHEGAIRWTPIEISSVLSFVPIPSAASRATAVITLPVQAPLDNGSPLSNRL</sequence>
<dbReference type="RefSeq" id="XP_065458740.1">
    <property type="nucleotide sequence ID" value="XM_065602668.1"/>
</dbReference>
<feature type="region of interest" description="Disordered" evidence="1">
    <location>
        <begin position="140"/>
        <end position="168"/>
    </location>
</feature>
<dbReference type="Proteomes" id="UP001302367">
    <property type="component" value="Chromosome 3"/>
</dbReference>